<evidence type="ECO:0000313" key="1">
    <source>
        <dbReference type="EMBL" id="PHT76896.1"/>
    </source>
</evidence>
<gene>
    <name evidence="1" type="ORF">T459_20418</name>
</gene>
<comment type="caution">
    <text evidence="1">The sequence shown here is derived from an EMBL/GenBank/DDBJ whole genome shotgun (WGS) entry which is preliminary data.</text>
</comment>
<sequence length="203" mass="22368">MDLYGFRDVLSVATWSWQRNHQRYNGRIGKIGRELEISPLESNSTKLRSRGESFATEIAEKSVMEVIEKEKDMPIIWESGLIEELDELKTADVTCGLDHSLALCCKSHLLMSSGGSNVYGQLGSAKKNLKMQPIDTFEKEGPDNIPKVVEGLAGETPISVSGGPACKEIMVSGNTWGYVSAKHQYMVNNSKICACVKSDYTNS</sequence>
<dbReference type="STRING" id="4072.A0A2G2Z4I4"/>
<dbReference type="AlphaFoldDB" id="A0A2G2Z4I4"/>
<protein>
    <submittedName>
        <fullName evidence="1">Uncharacterized protein</fullName>
    </submittedName>
</protein>
<dbReference type="EMBL" id="AYRZ02000007">
    <property type="protein sequence ID" value="PHT76896.1"/>
    <property type="molecule type" value="Genomic_DNA"/>
</dbReference>
<reference evidence="1 2" key="2">
    <citation type="journal article" date="2017" name="Genome Biol.">
        <title>New reference genome sequences of hot pepper reveal the massive evolution of plant disease-resistance genes by retroduplication.</title>
        <authorList>
            <person name="Kim S."/>
            <person name="Park J."/>
            <person name="Yeom S.I."/>
            <person name="Kim Y.M."/>
            <person name="Seo E."/>
            <person name="Kim K.T."/>
            <person name="Kim M.S."/>
            <person name="Lee J.M."/>
            <person name="Cheong K."/>
            <person name="Shin H.S."/>
            <person name="Kim S.B."/>
            <person name="Han K."/>
            <person name="Lee J."/>
            <person name="Park M."/>
            <person name="Lee H.A."/>
            <person name="Lee H.Y."/>
            <person name="Lee Y."/>
            <person name="Oh S."/>
            <person name="Lee J.H."/>
            <person name="Choi E."/>
            <person name="Choi E."/>
            <person name="Lee S.E."/>
            <person name="Jeon J."/>
            <person name="Kim H."/>
            <person name="Choi G."/>
            <person name="Song H."/>
            <person name="Lee J."/>
            <person name="Lee S.C."/>
            <person name="Kwon J.K."/>
            <person name="Lee H.Y."/>
            <person name="Koo N."/>
            <person name="Hong Y."/>
            <person name="Kim R.W."/>
            <person name="Kang W.H."/>
            <person name="Huh J.H."/>
            <person name="Kang B.C."/>
            <person name="Yang T.J."/>
            <person name="Lee Y.H."/>
            <person name="Bennetzen J.L."/>
            <person name="Choi D."/>
        </authorList>
    </citation>
    <scope>NUCLEOTIDE SEQUENCE [LARGE SCALE GENOMIC DNA]</scope>
    <source>
        <strain evidence="2">cv. CM334</strain>
    </source>
</reference>
<dbReference type="PROSITE" id="PS00626">
    <property type="entry name" value="RCC1_2"/>
    <property type="match status" value="1"/>
</dbReference>
<dbReference type="Proteomes" id="UP000222542">
    <property type="component" value="Unassembled WGS sequence"/>
</dbReference>
<dbReference type="Gene3D" id="2.130.10.30">
    <property type="entry name" value="Regulator of chromosome condensation 1/beta-lactamase-inhibitor protein II"/>
    <property type="match status" value="1"/>
</dbReference>
<dbReference type="SUPFAM" id="SSF50985">
    <property type="entry name" value="RCC1/BLIP-II"/>
    <property type="match status" value="1"/>
</dbReference>
<proteinExistence type="predicted"/>
<organism evidence="1 2">
    <name type="scientific">Capsicum annuum</name>
    <name type="common">Capsicum pepper</name>
    <dbReference type="NCBI Taxonomy" id="4072"/>
    <lineage>
        <taxon>Eukaryota</taxon>
        <taxon>Viridiplantae</taxon>
        <taxon>Streptophyta</taxon>
        <taxon>Embryophyta</taxon>
        <taxon>Tracheophyta</taxon>
        <taxon>Spermatophyta</taxon>
        <taxon>Magnoliopsida</taxon>
        <taxon>eudicotyledons</taxon>
        <taxon>Gunneridae</taxon>
        <taxon>Pentapetalae</taxon>
        <taxon>asterids</taxon>
        <taxon>lamiids</taxon>
        <taxon>Solanales</taxon>
        <taxon>Solanaceae</taxon>
        <taxon>Solanoideae</taxon>
        <taxon>Capsiceae</taxon>
        <taxon>Capsicum</taxon>
    </lineage>
</organism>
<accession>A0A2G2Z4I4</accession>
<keyword evidence="2" id="KW-1185">Reference proteome</keyword>
<name>A0A2G2Z4I4_CAPAN</name>
<evidence type="ECO:0000313" key="2">
    <source>
        <dbReference type="Proteomes" id="UP000222542"/>
    </source>
</evidence>
<dbReference type="Gramene" id="PHT76896">
    <property type="protein sequence ID" value="PHT76896"/>
    <property type="gene ID" value="T459_20418"/>
</dbReference>
<dbReference type="InterPro" id="IPR009091">
    <property type="entry name" value="RCC1/BLIP-II"/>
</dbReference>
<reference evidence="1 2" key="1">
    <citation type="journal article" date="2014" name="Nat. Genet.">
        <title>Genome sequence of the hot pepper provides insights into the evolution of pungency in Capsicum species.</title>
        <authorList>
            <person name="Kim S."/>
            <person name="Park M."/>
            <person name="Yeom S.I."/>
            <person name="Kim Y.M."/>
            <person name="Lee J.M."/>
            <person name="Lee H.A."/>
            <person name="Seo E."/>
            <person name="Choi J."/>
            <person name="Cheong K."/>
            <person name="Kim K.T."/>
            <person name="Jung K."/>
            <person name="Lee G.W."/>
            <person name="Oh S.K."/>
            <person name="Bae C."/>
            <person name="Kim S.B."/>
            <person name="Lee H.Y."/>
            <person name="Kim S.Y."/>
            <person name="Kim M.S."/>
            <person name="Kang B.C."/>
            <person name="Jo Y.D."/>
            <person name="Yang H.B."/>
            <person name="Jeong H.J."/>
            <person name="Kang W.H."/>
            <person name="Kwon J.K."/>
            <person name="Shin C."/>
            <person name="Lim J.Y."/>
            <person name="Park J.H."/>
            <person name="Huh J.H."/>
            <person name="Kim J.S."/>
            <person name="Kim B.D."/>
            <person name="Cohen O."/>
            <person name="Paran I."/>
            <person name="Suh M.C."/>
            <person name="Lee S.B."/>
            <person name="Kim Y.K."/>
            <person name="Shin Y."/>
            <person name="Noh S.J."/>
            <person name="Park J."/>
            <person name="Seo Y.S."/>
            <person name="Kwon S.Y."/>
            <person name="Kim H.A."/>
            <person name="Park J.M."/>
            <person name="Kim H.J."/>
            <person name="Choi S.B."/>
            <person name="Bosland P.W."/>
            <person name="Reeves G."/>
            <person name="Jo S.H."/>
            <person name="Lee B.W."/>
            <person name="Cho H.T."/>
            <person name="Choi H.S."/>
            <person name="Lee M.S."/>
            <person name="Yu Y."/>
            <person name="Do Choi Y."/>
            <person name="Park B.S."/>
            <person name="van Deynze A."/>
            <person name="Ashrafi H."/>
            <person name="Hill T."/>
            <person name="Kim W.T."/>
            <person name="Pai H.S."/>
            <person name="Ahn H.K."/>
            <person name="Yeam I."/>
            <person name="Giovannoni J.J."/>
            <person name="Rose J.K."/>
            <person name="Sorensen I."/>
            <person name="Lee S.J."/>
            <person name="Kim R.W."/>
            <person name="Choi I.Y."/>
            <person name="Choi B.S."/>
            <person name="Lim J.S."/>
            <person name="Lee Y.H."/>
            <person name="Choi D."/>
        </authorList>
    </citation>
    <scope>NUCLEOTIDE SEQUENCE [LARGE SCALE GENOMIC DNA]</scope>
    <source>
        <strain evidence="2">cv. CM334</strain>
    </source>
</reference>
<dbReference type="InterPro" id="IPR000408">
    <property type="entry name" value="Reg_chr_condens"/>
</dbReference>